<protein>
    <submittedName>
        <fullName evidence="1">Methyltransferase domain-containing protein</fullName>
    </submittedName>
</protein>
<dbReference type="InterPro" id="IPR029063">
    <property type="entry name" value="SAM-dependent_MTases_sf"/>
</dbReference>
<keyword evidence="1" id="KW-0489">Methyltransferase</keyword>
<proteinExistence type="predicted"/>
<sequence>MKALDNNEKQKYRYPESDWNSYARLFAAVTTSMQLAVYHEACLHLTGKVVDCGCGSAKIAPFLADNEQVSHYTGVDYSAEMVTAAEWVISTLEREQFSVQHCKIEDAKGLYDSAVSIQSYYSWPEPLVTLKHIADLLVTGGQFVLASPNPSLSLAKLAKDARKELVAHPDFQAFQDYNLQLAANPQANFISMDDLIKQTQQVGFEVLECHQQHFQGGLNFLVLRKKYS</sequence>
<name>A0A1T4XUZ6_9GAMM</name>
<dbReference type="EMBL" id="FUYB01000023">
    <property type="protein sequence ID" value="SKA92885.1"/>
    <property type="molecule type" value="Genomic_DNA"/>
</dbReference>
<dbReference type="PANTHER" id="PTHR43861:SF1">
    <property type="entry name" value="TRANS-ACONITATE 2-METHYLTRANSFERASE"/>
    <property type="match status" value="1"/>
</dbReference>
<gene>
    <name evidence="1" type="ORF">SAMN02745130_03438</name>
</gene>
<dbReference type="SUPFAM" id="SSF53335">
    <property type="entry name" value="S-adenosyl-L-methionine-dependent methyltransferases"/>
    <property type="match status" value="1"/>
</dbReference>
<dbReference type="GO" id="GO:0008168">
    <property type="term" value="F:methyltransferase activity"/>
    <property type="evidence" value="ECO:0007669"/>
    <property type="project" value="UniProtKB-KW"/>
</dbReference>
<dbReference type="OrthoDB" id="9760689at2"/>
<dbReference type="STRING" id="92487.SAMN02745130_03438"/>
<dbReference type="GO" id="GO:0032259">
    <property type="term" value="P:methylation"/>
    <property type="evidence" value="ECO:0007669"/>
    <property type="project" value="UniProtKB-KW"/>
</dbReference>
<accession>A0A1T4XUZ6</accession>
<evidence type="ECO:0000313" key="1">
    <source>
        <dbReference type="EMBL" id="SKA92885.1"/>
    </source>
</evidence>
<keyword evidence="1" id="KW-0808">Transferase</keyword>
<dbReference type="PANTHER" id="PTHR43861">
    <property type="entry name" value="TRANS-ACONITATE 2-METHYLTRANSFERASE-RELATED"/>
    <property type="match status" value="1"/>
</dbReference>
<dbReference type="AlphaFoldDB" id="A0A1T4XUZ6"/>
<dbReference type="CDD" id="cd02440">
    <property type="entry name" value="AdoMet_MTases"/>
    <property type="match status" value="1"/>
</dbReference>
<organism evidence="1 2">
    <name type="scientific">Thiothrix eikelboomii</name>
    <dbReference type="NCBI Taxonomy" id="92487"/>
    <lineage>
        <taxon>Bacteria</taxon>
        <taxon>Pseudomonadati</taxon>
        <taxon>Pseudomonadota</taxon>
        <taxon>Gammaproteobacteria</taxon>
        <taxon>Thiotrichales</taxon>
        <taxon>Thiotrichaceae</taxon>
        <taxon>Thiothrix</taxon>
    </lineage>
</organism>
<dbReference type="Pfam" id="PF13489">
    <property type="entry name" value="Methyltransf_23"/>
    <property type="match status" value="1"/>
</dbReference>
<dbReference type="Proteomes" id="UP000190460">
    <property type="component" value="Unassembled WGS sequence"/>
</dbReference>
<dbReference type="Gene3D" id="3.40.50.150">
    <property type="entry name" value="Vaccinia Virus protein VP39"/>
    <property type="match status" value="1"/>
</dbReference>
<keyword evidence="2" id="KW-1185">Reference proteome</keyword>
<evidence type="ECO:0000313" key="2">
    <source>
        <dbReference type="Proteomes" id="UP000190460"/>
    </source>
</evidence>
<dbReference type="RefSeq" id="WP_078923877.1">
    <property type="nucleotide sequence ID" value="NZ_FUYB01000023.1"/>
</dbReference>
<reference evidence="1 2" key="1">
    <citation type="submission" date="2017-02" db="EMBL/GenBank/DDBJ databases">
        <authorList>
            <person name="Peterson S.W."/>
        </authorList>
    </citation>
    <scope>NUCLEOTIDE SEQUENCE [LARGE SCALE GENOMIC DNA]</scope>
    <source>
        <strain evidence="1 2">ATCC 49788</strain>
    </source>
</reference>